<name>A0A9P4LXD8_9PEZI</name>
<feature type="region of interest" description="Disordered" evidence="7">
    <location>
        <begin position="275"/>
        <end position="359"/>
    </location>
</feature>
<dbReference type="Pfam" id="PF04189">
    <property type="entry name" value="Gcd10p"/>
    <property type="match status" value="1"/>
</dbReference>
<feature type="compositionally biased region" description="Basic and acidic residues" evidence="7">
    <location>
        <begin position="599"/>
        <end position="615"/>
    </location>
</feature>
<evidence type="ECO:0000256" key="6">
    <source>
        <dbReference type="ARBA" id="ARBA00032319"/>
    </source>
</evidence>
<evidence type="ECO:0000256" key="7">
    <source>
        <dbReference type="SAM" id="MobiDB-lite"/>
    </source>
</evidence>
<dbReference type="AlphaFoldDB" id="A0A9P4LXD8"/>
<keyword evidence="9" id="KW-1185">Reference proteome</keyword>
<reference evidence="8" key="1">
    <citation type="journal article" date="2020" name="Stud. Mycol.">
        <title>101 Dothideomycetes genomes: a test case for predicting lifestyles and emergence of pathogens.</title>
        <authorList>
            <person name="Haridas S."/>
            <person name="Albert R."/>
            <person name="Binder M."/>
            <person name="Bloem J."/>
            <person name="Labutti K."/>
            <person name="Salamov A."/>
            <person name="Andreopoulos B."/>
            <person name="Baker S."/>
            <person name="Barry K."/>
            <person name="Bills G."/>
            <person name="Bluhm B."/>
            <person name="Cannon C."/>
            <person name="Castanera R."/>
            <person name="Culley D."/>
            <person name="Daum C."/>
            <person name="Ezra D."/>
            <person name="Gonzalez J."/>
            <person name="Henrissat B."/>
            <person name="Kuo A."/>
            <person name="Liang C."/>
            <person name="Lipzen A."/>
            <person name="Lutzoni F."/>
            <person name="Magnuson J."/>
            <person name="Mondo S."/>
            <person name="Nolan M."/>
            <person name="Ohm R."/>
            <person name="Pangilinan J."/>
            <person name="Park H.-J."/>
            <person name="Ramirez L."/>
            <person name="Alfaro M."/>
            <person name="Sun H."/>
            <person name="Tritt A."/>
            <person name="Yoshinaga Y."/>
            <person name="Zwiers L.-H."/>
            <person name="Turgeon B."/>
            <person name="Goodwin S."/>
            <person name="Spatafora J."/>
            <person name="Crous P."/>
            <person name="Grigoriev I."/>
        </authorList>
    </citation>
    <scope>NUCLEOTIDE SEQUENCE</scope>
    <source>
        <strain evidence="8">CBS 121410</strain>
    </source>
</reference>
<comment type="similarity">
    <text evidence="2">Belongs to the TRM6/GCD10 family.</text>
</comment>
<organism evidence="8 9">
    <name type="scientific">Saccharata proteae CBS 121410</name>
    <dbReference type="NCBI Taxonomy" id="1314787"/>
    <lineage>
        <taxon>Eukaryota</taxon>
        <taxon>Fungi</taxon>
        <taxon>Dikarya</taxon>
        <taxon>Ascomycota</taxon>
        <taxon>Pezizomycotina</taxon>
        <taxon>Dothideomycetes</taxon>
        <taxon>Dothideomycetes incertae sedis</taxon>
        <taxon>Botryosphaeriales</taxon>
        <taxon>Saccharataceae</taxon>
        <taxon>Saccharata</taxon>
    </lineage>
</organism>
<comment type="caution">
    <text evidence="8">The sequence shown here is derived from an EMBL/GenBank/DDBJ whole genome shotgun (WGS) entry which is preliminary data.</text>
</comment>
<gene>
    <name evidence="8" type="ORF">K490DRAFT_41635</name>
</gene>
<evidence type="ECO:0000256" key="1">
    <source>
        <dbReference type="ARBA" id="ARBA00004123"/>
    </source>
</evidence>
<evidence type="ECO:0000256" key="5">
    <source>
        <dbReference type="ARBA" id="ARBA00023242"/>
    </source>
</evidence>
<dbReference type="GO" id="GO:0005634">
    <property type="term" value="C:nucleus"/>
    <property type="evidence" value="ECO:0007669"/>
    <property type="project" value="UniProtKB-SubCell"/>
</dbReference>
<evidence type="ECO:0000313" key="8">
    <source>
        <dbReference type="EMBL" id="KAF2087524.1"/>
    </source>
</evidence>
<evidence type="ECO:0000256" key="3">
    <source>
        <dbReference type="ARBA" id="ARBA00021704"/>
    </source>
</evidence>
<dbReference type="GO" id="GO:0031515">
    <property type="term" value="C:tRNA (m1A) methyltransferase complex"/>
    <property type="evidence" value="ECO:0007669"/>
    <property type="project" value="InterPro"/>
</dbReference>
<evidence type="ECO:0000256" key="2">
    <source>
        <dbReference type="ARBA" id="ARBA00008320"/>
    </source>
</evidence>
<evidence type="ECO:0000313" key="9">
    <source>
        <dbReference type="Proteomes" id="UP000799776"/>
    </source>
</evidence>
<keyword evidence="4" id="KW-0819">tRNA processing</keyword>
<dbReference type="InterPro" id="IPR017423">
    <property type="entry name" value="TRM6"/>
</dbReference>
<accession>A0A9P4LXD8</accession>
<comment type="subcellular location">
    <subcellularLocation>
        <location evidence="1">Nucleus</location>
    </subcellularLocation>
</comment>
<dbReference type="PANTHER" id="PTHR12945:SF0">
    <property type="entry name" value="TRNA (ADENINE(58)-N(1))-METHYLTRANSFERASE NON-CATALYTIC SUBUNIT TRM6"/>
    <property type="match status" value="1"/>
</dbReference>
<dbReference type="GO" id="GO:0030488">
    <property type="term" value="P:tRNA methylation"/>
    <property type="evidence" value="ECO:0007669"/>
    <property type="project" value="InterPro"/>
</dbReference>
<dbReference type="PANTHER" id="PTHR12945">
    <property type="entry name" value="TRANSLATION INITIATION FACTOR EIF3-RELATED"/>
    <property type="match status" value="1"/>
</dbReference>
<protein>
    <recommendedName>
        <fullName evidence="3">tRNA (adenine(58)-N(1))-methyltransferase non-catalytic subunit TRM6</fullName>
    </recommendedName>
    <alternativeName>
        <fullName evidence="6">tRNA(m1A58)-methyltransferase subunit TRM6</fullName>
    </alternativeName>
</protein>
<feature type="compositionally biased region" description="Polar residues" evidence="7">
    <location>
        <begin position="295"/>
        <end position="306"/>
    </location>
</feature>
<evidence type="ECO:0000256" key="4">
    <source>
        <dbReference type="ARBA" id="ARBA00022694"/>
    </source>
</evidence>
<dbReference type="Proteomes" id="UP000799776">
    <property type="component" value="Unassembled WGS sequence"/>
</dbReference>
<proteinExistence type="inferred from homology"/>
<feature type="compositionally biased region" description="Acidic residues" evidence="7">
    <location>
        <begin position="275"/>
        <end position="290"/>
    </location>
</feature>
<keyword evidence="5" id="KW-0539">Nucleus</keyword>
<dbReference type="OrthoDB" id="10254665at2759"/>
<sequence>MHSRIRPHTFIALRLPSGLYKVVQIIPNTIISLGKFGSFPSNALLGRPYNLTFDILDSEDGRETTELRLVPASELHAETIASENAAATEPVEDVVDGADPTPIGDGGVQFDIVGEDGAVLMRNNRLTVDSSSRQALSMEEIEALKKATTGSGKEIIAKIMASHQALDEKTAFSLAKYTLRKSRKYLKRFTVLPMDVGMLTEVVMEREHHRIMEAREEILGLVNAWGNVHYGGSGRGEVGGSEGEGVGGGRWLVVDETGGLIVAAMAEKMGILYPPEEDEDESSEEEEELAVELTAQPTEQPTTDTLMSDAPSAPSESHTAAPPNPTDDPDTHQPSTNQQRLKPPPKRCSPTPAQSAPSNTLTLLHSNAQPNLGLLKHFSYDASAPSESTTTTHPLHTHLKTLSWLQLLDPSADTAYAEPAPVSDDVLKGWKSSKRGSYFRKRRRWERTRRVVDETRRGGFDGLVVASAMDPVGVLRHCVPLLRGGGNVVIYSPTVEPLAEVMDLYSRDRRSAFMTATQECKPEEVDEDDFPLNPTLLLAPMLQTSRVRSWQVLPQRTHPVMTSRGGAEGYVFSATRVLPVEGRVEARGKFGKANKRKRAEGENKVEAEGADADDKRVDETIANAEVEVKKQKVEGGAE</sequence>
<dbReference type="EMBL" id="ML978719">
    <property type="protein sequence ID" value="KAF2087524.1"/>
    <property type="molecule type" value="Genomic_DNA"/>
</dbReference>
<feature type="region of interest" description="Disordered" evidence="7">
    <location>
        <begin position="593"/>
        <end position="615"/>
    </location>
</feature>